<evidence type="ECO:0000313" key="2">
    <source>
        <dbReference type="Proteomes" id="UP001204439"/>
    </source>
</evidence>
<reference evidence="1 2" key="1">
    <citation type="submission" date="2023-11" db="EMBL/GenBank/DDBJ databases">
        <title>First isolation, identification, and characterization of non-pathogenic Epilithonimonas ginsengisoli isolated from diseased farmed rainbow trout (Oncorhynchus mykiss) in Chile.</title>
        <authorList>
            <person name="Miranda C.D."/>
            <person name="Irgang R."/>
            <person name="Concha C."/>
            <person name="Rojas R."/>
            <person name="Avendano R."/>
        </authorList>
    </citation>
    <scope>NUCLEOTIDE SEQUENCE [LARGE SCALE GENOMIC DNA]</scope>
    <source>
        <strain evidence="1 2">FP99</strain>
    </source>
</reference>
<evidence type="ECO:0000313" key="1">
    <source>
        <dbReference type="EMBL" id="MDW8549775.1"/>
    </source>
</evidence>
<keyword evidence="2" id="KW-1185">Reference proteome</keyword>
<dbReference type="EMBL" id="JAMXLT020000022">
    <property type="protein sequence ID" value="MDW8549775.1"/>
    <property type="molecule type" value="Genomic_DNA"/>
</dbReference>
<proteinExistence type="predicted"/>
<accession>A0ABU4JJB1</accession>
<dbReference type="RefSeq" id="WP_063971357.1">
    <property type="nucleotide sequence ID" value="NZ_JAMXLT020000022.1"/>
</dbReference>
<comment type="caution">
    <text evidence="1">The sequence shown here is derived from an EMBL/GenBank/DDBJ whole genome shotgun (WGS) entry which is preliminary data.</text>
</comment>
<dbReference type="Proteomes" id="UP001204439">
    <property type="component" value="Unassembled WGS sequence"/>
</dbReference>
<name>A0ABU4JJB1_9FLAO</name>
<protein>
    <submittedName>
        <fullName evidence="1">Uncharacterized protein</fullName>
    </submittedName>
</protein>
<sequence length="174" mass="20581">MNYEKLQLNLNAYKETGEILDGAKFLIHQFDLDDDNFAGFGFRDELEKNSILLTANGELGELQHVMIPKNIFDFDLTLVLNMLAHEMLHVRQKSPRMMIIDKNEREWQAYYEMLFHTNFPQIPTLSDYYIKFFGEKALIYYSRMGEGSELQLKYLEQKLEVEKLLEGLINKEKI</sequence>
<gene>
    <name evidence="1" type="ORF">NG800_012695</name>
</gene>
<organism evidence="1 2">
    <name type="scientific">Epilithonimonas ginsengisoli</name>
    <dbReference type="NCBI Taxonomy" id="1245592"/>
    <lineage>
        <taxon>Bacteria</taxon>
        <taxon>Pseudomonadati</taxon>
        <taxon>Bacteroidota</taxon>
        <taxon>Flavobacteriia</taxon>
        <taxon>Flavobacteriales</taxon>
        <taxon>Weeksellaceae</taxon>
        <taxon>Chryseobacterium group</taxon>
        <taxon>Epilithonimonas</taxon>
    </lineage>
</organism>